<keyword evidence="4" id="KW-0456">Lyase</keyword>
<dbReference type="Gene3D" id="2.60.40.2750">
    <property type="match status" value="1"/>
</dbReference>
<comment type="caution">
    <text evidence="4">The sequence shown here is derived from an EMBL/GenBank/DDBJ whole genome shotgun (WGS) entry which is preliminary data.</text>
</comment>
<dbReference type="AlphaFoldDB" id="A0A840CN47"/>
<evidence type="ECO:0000259" key="2">
    <source>
        <dbReference type="Pfam" id="PF07940"/>
    </source>
</evidence>
<dbReference type="GO" id="GO:0030313">
    <property type="term" value="C:cell envelope"/>
    <property type="evidence" value="ECO:0007669"/>
    <property type="project" value="UniProtKB-SubCell"/>
</dbReference>
<evidence type="ECO:0000256" key="1">
    <source>
        <dbReference type="ARBA" id="ARBA00004196"/>
    </source>
</evidence>
<comment type="subcellular location">
    <subcellularLocation>
        <location evidence="1">Cell envelope</location>
    </subcellularLocation>
</comment>
<dbReference type="EC" id="4.2.2.7" evidence="4"/>
<dbReference type="GO" id="GO:0015021">
    <property type="term" value="F:heparin-sulfate lyase activity"/>
    <property type="evidence" value="ECO:0007669"/>
    <property type="project" value="UniProtKB-EC"/>
</dbReference>
<dbReference type="EMBL" id="JACIEP010000002">
    <property type="protein sequence ID" value="MBB4034944.1"/>
    <property type="molecule type" value="Genomic_DNA"/>
</dbReference>
<dbReference type="RefSeq" id="WP_183305872.1">
    <property type="nucleotide sequence ID" value="NZ_JACIEP010000002.1"/>
</dbReference>
<dbReference type="InterPro" id="IPR012480">
    <property type="entry name" value="Hepar_II_III_C"/>
</dbReference>
<feature type="domain" description="Heparinase II/III-like C-terminal" evidence="2">
    <location>
        <begin position="557"/>
        <end position="611"/>
    </location>
</feature>
<protein>
    <submittedName>
        <fullName evidence="4">Heparin/heparan-sulfate lyase</fullName>
        <ecNumber evidence="4">4.2.2.7</ecNumber>
        <ecNumber evidence="4">4.2.2.8</ecNumber>
    </submittedName>
</protein>
<dbReference type="Gene3D" id="2.70.98.70">
    <property type="match status" value="1"/>
</dbReference>
<sequence>MNKNKDNISYLILLITGILLLSGTSVCAKEILTDGKYSVTLYANKADINKKTTKIIGKIGTPKIKLVTLKDNITERASNEIENDPDITYQIKLPVAGKYRIFAEVVREDKVIPGMKVETRLVKLKIDGQRITRRIISNLHEYSGHDLGIFDLQAESEIKMWLPEKISFESIRIEEYMPIAVPNEAANYIPYITPPSDRPSLWVNKNNLPSIRKRLTKGENLPVWQEVQKKAKQPYPFEFDVRKEMFHNNEIEKIALIKAFYYLMTDDRKVGQEVVNLMLNYLSVLEFGNVRHGDITRELGQSIYTAAITYDWCYNLLSENDRHTLYNHMMRLAPEMEIGWPPFKEHVVNGHASEAQVNRDLLAMSIAIYDIDPQPYRYTSYLLLEHLLPMRAFEYQSPRHNQGFDYGAYRHGWEMHAAWMFYRMTGVRIFNDNITSLSKYWIYMQLPDGKRFSDGDKFSKTHVSYPETLLLDYAYADDAVLKGEFERRGGLSRAKDNPILFLLVNNPDLKTNPDLNTLPLSIDYGNILGGLSARTGWNMEEGSNDVAAEIRGGGYHFGNHQHCDAGSFQIYFHGEQVFNVGIYRAYGTPYDFNFYKRSVAHNTILVKDPDEKLAHRTNINDGGSRFNQRNPKTPEEAMNDPWFDYGTVISADFEANTLKPSYSYFKADLTAAYYSKTSNYTRSFCFLNLNREDIPAAIILADDLITSKNDFEKYWKINTFNQPSFSDQNVVLHNSSGGQVGKTHMNMLLPRPEDRQIEISSLKDSTSVLGLQYQIKYPTPEANAYQVVAYPKKNKKHNRFLTVFQMTADGTEPLPVDFYETDNKYVISLQDRIVCMSAGYGQIQDSFSLNIDRNTEIQILITDLKPGFWNIRNMETNTDRNFKVEAGKNTIFFKGGKGKYIITPGRSYVVGE</sequence>
<feature type="domain" description="Heparinase II C-terminal" evidence="3">
    <location>
        <begin position="827"/>
        <end position="902"/>
    </location>
</feature>
<dbReference type="Proteomes" id="UP000555103">
    <property type="component" value="Unassembled WGS sequence"/>
</dbReference>
<accession>A0A840CN47</accession>
<evidence type="ECO:0000259" key="3">
    <source>
        <dbReference type="Pfam" id="PF18675"/>
    </source>
</evidence>
<dbReference type="InterPro" id="IPR008929">
    <property type="entry name" value="Chondroitin_lyas"/>
</dbReference>
<evidence type="ECO:0000313" key="4">
    <source>
        <dbReference type="EMBL" id="MBB4034944.1"/>
    </source>
</evidence>
<name>A0A840CN47_9BACT</name>
<reference evidence="4 5" key="1">
    <citation type="submission" date="2020-08" db="EMBL/GenBank/DDBJ databases">
        <title>Genomic Encyclopedia of Type Strains, Phase IV (KMG-IV): sequencing the most valuable type-strain genomes for metagenomic binning, comparative biology and taxonomic classification.</title>
        <authorList>
            <person name="Goeker M."/>
        </authorList>
    </citation>
    <scope>NUCLEOTIDE SEQUENCE [LARGE SCALE GENOMIC DNA]</scope>
    <source>
        <strain evidence="4 5">DSM 104969</strain>
    </source>
</reference>
<proteinExistence type="predicted"/>
<dbReference type="EC" id="4.2.2.8" evidence="4"/>
<dbReference type="Pfam" id="PF18675">
    <property type="entry name" value="HepII_C"/>
    <property type="match status" value="1"/>
</dbReference>
<keyword evidence="5" id="KW-1185">Reference proteome</keyword>
<dbReference type="SUPFAM" id="SSF48230">
    <property type="entry name" value="Chondroitin AC/alginate lyase"/>
    <property type="match status" value="1"/>
</dbReference>
<dbReference type="Pfam" id="PF07940">
    <property type="entry name" value="Hepar_II_III_C"/>
    <property type="match status" value="1"/>
</dbReference>
<dbReference type="Gene3D" id="1.50.10.100">
    <property type="entry name" value="Chondroitin AC/alginate lyase"/>
    <property type="match status" value="1"/>
</dbReference>
<organism evidence="4 5">
    <name type="scientific">Dysgonomonas hofstadii</name>
    <dbReference type="NCBI Taxonomy" id="637886"/>
    <lineage>
        <taxon>Bacteria</taxon>
        <taxon>Pseudomonadati</taxon>
        <taxon>Bacteroidota</taxon>
        <taxon>Bacteroidia</taxon>
        <taxon>Bacteroidales</taxon>
        <taxon>Dysgonomonadaceae</taxon>
        <taxon>Dysgonomonas</taxon>
    </lineage>
</organism>
<dbReference type="InterPro" id="IPR040925">
    <property type="entry name" value="HepII_C"/>
</dbReference>
<evidence type="ECO:0000313" key="5">
    <source>
        <dbReference type="Proteomes" id="UP000555103"/>
    </source>
</evidence>
<gene>
    <name evidence="4" type="ORF">GGR21_000831</name>
</gene>
<dbReference type="GO" id="GO:0047488">
    <property type="term" value="F:heparin lyase activity"/>
    <property type="evidence" value="ECO:0007669"/>
    <property type="project" value="UniProtKB-EC"/>
</dbReference>